<dbReference type="InterPro" id="IPR041025">
    <property type="entry name" value="HNH_repeat"/>
</dbReference>
<comment type="caution">
    <text evidence="1">The sequence shown here is derived from an EMBL/GenBank/DDBJ whole genome shotgun (WGS) entry which is preliminary data.</text>
</comment>
<proteinExistence type="predicted"/>
<dbReference type="Proteomes" id="UP001596072">
    <property type="component" value="Unassembled WGS sequence"/>
</dbReference>
<name>A0ABW0ZBG4_9ACTN</name>
<dbReference type="GO" id="GO:0004519">
    <property type="term" value="F:endonuclease activity"/>
    <property type="evidence" value="ECO:0007669"/>
    <property type="project" value="UniProtKB-KW"/>
</dbReference>
<dbReference type="EMBL" id="JBHSNS010000001">
    <property type="protein sequence ID" value="MFC5728171.1"/>
    <property type="molecule type" value="Genomic_DNA"/>
</dbReference>
<evidence type="ECO:0000313" key="2">
    <source>
        <dbReference type="Proteomes" id="UP001596072"/>
    </source>
</evidence>
<sequence length="136" mass="14832">MRTPEFSDQDLVARLQAAAAELGEPLTAGSYDAWQRGRDAASPALLIRRFGSWNGACAKAGVATNKTRSTSRRWSDDEVIGMVASYLRSPGSTGSFADYSAWAKEQEGVPSGATLRQRYPSWSEVKQRAQMLEGRS</sequence>
<keyword evidence="1" id="KW-0378">Hydrolase</keyword>
<keyword evidence="2" id="KW-1185">Reference proteome</keyword>
<protein>
    <submittedName>
        <fullName evidence="1">Homing endonuclease associated repeat-containing protein</fullName>
    </submittedName>
</protein>
<reference evidence="2" key="1">
    <citation type="journal article" date="2019" name="Int. J. Syst. Evol. Microbiol.">
        <title>The Global Catalogue of Microorganisms (GCM) 10K type strain sequencing project: providing services to taxonomists for standard genome sequencing and annotation.</title>
        <authorList>
            <consortium name="The Broad Institute Genomics Platform"/>
            <consortium name="The Broad Institute Genome Sequencing Center for Infectious Disease"/>
            <person name="Wu L."/>
            <person name="Ma J."/>
        </authorList>
    </citation>
    <scope>NUCLEOTIDE SEQUENCE [LARGE SCALE GENOMIC DNA]</scope>
    <source>
        <strain evidence="2">YIM 94188</strain>
    </source>
</reference>
<gene>
    <name evidence="1" type="ORF">ACFPQB_04530</name>
</gene>
<accession>A0ABW0ZBG4</accession>
<dbReference type="RefSeq" id="WP_136436638.1">
    <property type="nucleotide sequence ID" value="NZ_JBHSNS010000001.1"/>
</dbReference>
<dbReference type="Pfam" id="PF18780">
    <property type="entry name" value="HNH_repeat"/>
    <property type="match status" value="1"/>
</dbReference>
<evidence type="ECO:0000313" key="1">
    <source>
        <dbReference type="EMBL" id="MFC5728171.1"/>
    </source>
</evidence>
<organism evidence="1 2">
    <name type="scientific">Nocardioides vastitatis</name>
    <dbReference type="NCBI Taxonomy" id="2568655"/>
    <lineage>
        <taxon>Bacteria</taxon>
        <taxon>Bacillati</taxon>
        <taxon>Actinomycetota</taxon>
        <taxon>Actinomycetes</taxon>
        <taxon>Propionibacteriales</taxon>
        <taxon>Nocardioidaceae</taxon>
        <taxon>Nocardioides</taxon>
    </lineage>
</organism>
<keyword evidence="1" id="KW-0255">Endonuclease</keyword>
<keyword evidence="1" id="KW-0540">Nuclease</keyword>